<evidence type="ECO:0000313" key="2">
    <source>
        <dbReference type="Proteomes" id="UP000683925"/>
    </source>
</evidence>
<protein>
    <submittedName>
        <fullName evidence="1">Uncharacterized protein</fullName>
    </submittedName>
</protein>
<dbReference type="EMBL" id="CAJJDP010000036">
    <property type="protein sequence ID" value="CAD8159352.1"/>
    <property type="molecule type" value="Genomic_DNA"/>
</dbReference>
<name>A0A8S1U5Q5_PAROT</name>
<evidence type="ECO:0000313" key="1">
    <source>
        <dbReference type="EMBL" id="CAD8159352.1"/>
    </source>
</evidence>
<dbReference type="AlphaFoldDB" id="A0A8S1U5Q5"/>
<proteinExistence type="predicted"/>
<dbReference type="Proteomes" id="UP000683925">
    <property type="component" value="Unassembled WGS sequence"/>
</dbReference>
<reference evidence="1" key="1">
    <citation type="submission" date="2021-01" db="EMBL/GenBank/DDBJ databases">
        <authorList>
            <consortium name="Genoscope - CEA"/>
            <person name="William W."/>
        </authorList>
    </citation>
    <scope>NUCLEOTIDE SEQUENCE</scope>
</reference>
<organism evidence="1 2">
    <name type="scientific">Paramecium octaurelia</name>
    <dbReference type="NCBI Taxonomy" id="43137"/>
    <lineage>
        <taxon>Eukaryota</taxon>
        <taxon>Sar</taxon>
        <taxon>Alveolata</taxon>
        <taxon>Ciliophora</taxon>
        <taxon>Intramacronucleata</taxon>
        <taxon>Oligohymenophorea</taxon>
        <taxon>Peniculida</taxon>
        <taxon>Parameciidae</taxon>
        <taxon>Paramecium</taxon>
    </lineage>
</organism>
<keyword evidence="2" id="KW-1185">Reference proteome</keyword>
<comment type="caution">
    <text evidence="1">The sequence shown here is derived from an EMBL/GenBank/DDBJ whole genome shotgun (WGS) entry which is preliminary data.</text>
</comment>
<dbReference type="OMA" id="ATKECTF"/>
<accession>A0A8S1U5Q5</accession>
<dbReference type="OrthoDB" id="10303953at2759"/>
<sequence>MQIHTSSAPTLSKCESFKHLSPQAKEALLSLKKIKNFGLEQTDDLTNTKAITTNTHDNPPAISESMVDQVVKHSSQNEFMGSQNFSFIYNSKSLLAFKNSVVLDDPTPDFSDALSSERQHINETLQSQQLIQKQLKLVSNLQVKQPKDLIKENKCFIRKFTQDKENMLIQNTKKNYQLNRLSDLISKEIKKNILTPTSNNIRKTSYTSLNTQHSSQTKFSLQTQQDYLYKKAICLQEKQKTFIEQGQIINTTKEMKECTFNPKINQKSKVTNSSSFFDRQSTWMRKKNDKITQQVQIQKEKTTKECTFSPNLRDTSNNRIDSCEIYYRNLQWEKKFNKKKQHFRNSMMDLQKNDLQNSTSKLQLQRSNSTQIINQQTDMKQLLEIQLKVDDAPQYLKCMTPTYQATDKITTPKSQSGYLDLGKRKNSIEQIEQKYKLLYDLVNNVNKSTSKKKK</sequence>
<gene>
    <name evidence="1" type="ORF">POCTA_138.1.T0360338</name>
</gene>